<keyword evidence="1 2" id="KW-0732">Signal</keyword>
<proteinExistence type="predicted"/>
<dbReference type="InterPro" id="IPR029050">
    <property type="entry name" value="Immunoprotect_excell_Ig-like"/>
</dbReference>
<feature type="signal peptide" evidence="2">
    <location>
        <begin position="1"/>
        <end position="24"/>
    </location>
</feature>
<sequence>MKQKVLVWSLTLVLLAAAWGVSKATLPDDTSIAAFSTVAVLDEPVTVRNLEVTVTDVHAASRVTDADGWSAEGTWIVVDLEAASVVTQEAATLGLAELVIGDRTFSATDRGTTFAEQRLFTGVARAGSLAFELPADALTGPATLRLGVPSGSPNEVLLDGLIELPLVLDDLPVEVEVPLDENGWAR</sequence>
<dbReference type="Gene3D" id="2.60.40.1240">
    <property type="match status" value="1"/>
</dbReference>
<evidence type="ECO:0000256" key="2">
    <source>
        <dbReference type="SAM" id="SignalP"/>
    </source>
</evidence>
<evidence type="ECO:0000256" key="1">
    <source>
        <dbReference type="ARBA" id="ARBA00022729"/>
    </source>
</evidence>
<dbReference type="EMBL" id="CP158357">
    <property type="protein sequence ID" value="XBX77737.1"/>
    <property type="molecule type" value="Genomic_DNA"/>
</dbReference>
<gene>
    <name evidence="3" type="ORF">ABS642_17720</name>
</gene>
<protein>
    <recommendedName>
        <fullName evidence="4">DUF4352 domain-containing protein</fullName>
    </recommendedName>
</protein>
<evidence type="ECO:0000313" key="3">
    <source>
        <dbReference type="EMBL" id="XBX77737.1"/>
    </source>
</evidence>
<evidence type="ECO:0008006" key="4">
    <source>
        <dbReference type="Google" id="ProtNLM"/>
    </source>
</evidence>
<dbReference type="RefSeq" id="WP_350351163.1">
    <property type="nucleotide sequence ID" value="NZ_CP158357.1"/>
</dbReference>
<name>A0AAU7VTF0_9MICO</name>
<accession>A0AAU7VTF0</accession>
<organism evidence="3">
    <name type="scientific">Microbacterium sp. A8/3-1</name>
    <dbReference type="NCBI Taxonomy" id="3160749"/>
    <lineage>
        <taxon>Bacteria</taxon>
        <taxon>Bacillati</taxon>
        <taxon>Actinomycetota</taxon>
        <taxon>Actinomycetes</taxon>
        <taxon>Micrococcales</taxon>
        <taxon>Microbacteriaceae</taxon>
        <taxon>Microbacterium</taxon>
    </lineage>
</organism>
<reference evidence="3" key="1">
    <citation type="submission" date="2024-06" db="EMBL/GenBank/DDBJ databases">
        <title>Draft genome sequence of Microbacterium sp. strain A8/3-1, isolated from Oxytropis tragacanthoides Fisch. ex DC. Root nodules in the Altai region of Russia.</title>
        <authorList>
            <person name="Sazanova A."/>
            <person name="Guro P."/>
            <person name="Kuznetsova I."/>
            <person name="Belimov A."/>
            <person name="Safronova V."/>
        </authorList>
    </citation>
    <scope>NUCLEOTIDE SEQUENCE</scope>
    <source>
        <strain evidence="3">A8/3-1</strain>
    </source>
</reference>
<dbReference type="AlphaFoldDB" id="A0AAU7VTF0"/>
<feature type="chain" id="PRO_5043313729" description="DUF4352 domain-containing protein" evidence="2">
    <location>
        <begin position="25"/>
        <end position="186"/>
    </location>
</feature>